<feature type="compositionally biased region" description="Polar residues" evidence="1">
    <location>
        <begin position="1"/>
        <end position="15"/>
    </location>
</feature>
<reference evidence="2 3" key="1">
    <citation type="submission" date="2015-08" db="EMBL/GenBank/DDBJ databases">
        <title>Next Generation Sequencing and Analysis of the Genome of Puccinia sorghi L Schw, the Causal Agent of Maize Common Rust.</title>
        <authorList>
            <person name="Rochi L."/>
            <person name="Burguener G."/>
            <person name="Darino M."/>
            <person name="Turjanski A."/>
            <person name="Kreff E."/>
            <person name="Dieguez M.J."/>
            <person name="Sacco F."/>
        </authorList>
    </citation>
    <scope>NUCLEOTIDE SEQUENCE [LARGE SCALE GENOMIC DNA]</scope>
    <source>
        <strain evidence="2 3">RO10H11247</strain>
    </source>
</reference>
<organism evidence="2 3">
    <name type="scientific">Puccinia sorghi</name>
    <dbReference type="NCBI Taxonomy" id="27349"/>
    <lineage>
        <taxon>Eukaryota</taxon>
        <taxon>Fungi</taxon>
        <taxon>Dikarya</taxon>
        <taxon>Basidiomycota</taxon>
        <taxon>Pucciniomycotina</taxon>
        <taxon>Pucciniomycetes</taxon>
        <taxon>Pucciniales</taxon>
        <taxon>Pucciniaceae</taxon>
        <taxon>Puccinia</taxon>
    </lineage>
</organism>
<evidence type="ECO:0000256" key="1">
    <source>
        <dbReference type="SAM" id="MobiDB-lite"/>
    </source>
</evidence>
<evidence type="ECO:0000313" key="3">
    <source>
        <dbReference type="Proteomes" id="UP000037035"/>
    </source>
</evidence>
<feature type="region of interest" description="Disordered" evidence="1">
    <location>
        <begin position="1"/>
        <end position="49"/>
    </location>
</feature>
<dbReference type="VEuPathDB" id="FungiDB:VP01_3242g2"/>
<comment type="caution">
    <text evidence="2">The sequence shown here is derived from an EMBL/GenBank/DDBJ whole genome shotgun (WGS) entry which is preliminary data.</text>
</comment>
<feature type="region of interest" description="Disordered" evidence="1">
    <location>
        <begin position="252"/>
        <end position="288"/>
    </location>
</feature>
<dbReference type="Proteomes" id="UP000037035">
    <property type="component" value="Unassembled WGS sequence"/>
</dbReference>
<feature type="compositionally biased region" description="Basic and acidic residues" evidence="1">
    <location>
        <begin position="270"/>
        <end position="282"/>
    </location>
</feature>
<gene>
    <name evidence="2" type="ORF">VP01_3242g2</name>
</gene>
<sequence length="288" mass="33208">MTTQSTQSPSVNPTGYGSDLLERQNQQNSRVTTPVKRPGMIQPSSDSQCSIGSQKISSTTILQKNKRMFPLILKTNHKLPQSFTRRRARRLPRFHPISPPNQPWTLAHPRLSILLKPWTRKMPKLHVNLKPPSTYKCLWCKKEVFVSGSKYQMAYRNIIKPLARVPKFLPPLCRKLKTRQIQRNSQSLFFFHKIALVVNYGLKKLGLEAPPPPKLKKAFLGSVTYSNIPKPIPEEDEYFMDEEGSDCEVVTDDVNEGEEYISEEENDDDTGNKKDKDEDFFHKQKKIQ</sequence>
<feature type="compositionally biased region" description="Acidic residues" evidence="1">
    <location>
        <begin position="252"/>
        <end position="269"/>
    </location>
</feature>
<dbReference type="EMBL" id="LAVV01008216">
    <property type="protein sequence ID" value="KNZ53419.1"/>
    <property type="molecule type" value="Genomic_DNA"/>
</dbReference>
<evidence type="ECO:0000313" key="2">
    <source>
        <dbReference type="EMBL" id="KNZ53419.1"/>
    </source>
</evidence>
<accession>A0A0L6UY60</accession>
<protein>
    <submittedName>
        <fullName evidence="2">Uncharacterized protein</fullName>
    </submittedName>
</protein>
<keyword evidence="3" id="KW-1185">Reference proteome</keyword>
<dbReference type="AlphaFoldDB" id="A0A0L6UY60"/>
<feature type="compositionally biased region" description="Polar residues" evidence="1">
    <location>
        <begin position="23"/>
        <end position="32"/>
    </location>
</feature>
<proteinExistence type="predicted"/>
<name>A0A0L6UY60_9BASI</name>